<accession>A0A2P2NV59</accession>
<protein>
    <submittedName>
        <fullName evidence="1">Uncharacterized protein</fullName>
    </submittedName>
</protein>
<sequence length="37" mass="4375">MSDRLNLHFHFNVRYQFAREIGGPINCRDVLIDSVKL</sequence>
<dbReference type="AlphaFoldDB" id="A0A2P2NV59"/>
<organism evidence="1">
    <name type="scientific">Rhizophora mucronata</name>
    <name type="common">Asiatic mangrove</name>
    <dbReference type="NCBI Taxonomy" id="61149"/>
    <lineage>
        <taxon>Eukaryota</taxon>
        <taxon>Viridiplantae</taxon>
        <taxon>Streptophyta</taxon>
        <taxon>Embryophyta</taxon>
        <taxon>Tracheophyta</taxon>
        <taxon>Spermatophyta</taxon>
        <taxon>Magnoliopsida</taxon>
        <taxon>eudicotyledons</taxon>
        <taxon>Gunneridae</taxon>
        <taxon>Pentapetalae</taxon>
        <taxon>rosids</taxon>
        <taxon>fabids</taxon>
        <taxon>Malpighiales</taxon>
        <taxon>Rhizophoraceae</taxon>
        <taxon>Rhizophora</taxon>
    </lineage>
</organism>
<evidence type="ECO:0000313" key="1">
    <source>
        <dbReference type="EMBL" id="MBX46231.1"/>
    </source>
</evidence>
<dbReference type="EMBL" id="GGEC01065747">
    <property type="protein sequence ID" value="MBX46231.1"/>
    <property type="molecule type" value="Transcribed_RNA"/>
</dbReference>
<reference evidence="1" key="1">
    <citation type="submission" date="2018-02" db="EMBL/GenBank/DDBJ databases">
        <title>Rhizophora mucronata_Transcriptome.</title>
        <authorList>
            <person name="Meera S.P."/>
            <person name="Sreeshan A."/>
            <person name="Augustine A."/>
        </authorList>
    </citation>
    <scope>NUCLEOTIDE SEQUENCE</scope>
    <source>
        <tissue evidence="1">Leaf</tissue>
    </source>
</reference>
<name>A0A2P2NV59_RHIMU</name>
<proteinExistence type="predicted"/>